<dbReference type="EMBL" id="JAVYJV010000015">
    <property type="protein sequence ID" value="KAK4352204.1"/>
    <property type="molecule type" value="Genomic_DNA"/>
</dbReference>
<evidence type="ECO:0000313" key="2">
    <source>
        <dbReference type="Proteomes" id="UP001291623"/>
    </source>
</evidence>
<organism evidence="1 2">
    <name type="scientific">Anisodus tanguticus</name>
    <dbReference type="NCBI Taxonomy" id="243964"/>
    <lineage>
        <taxon>Eukaryota</taxon>
        <taxon>Viridiplantae</taxon>
        <taxon>Streptophyta</taxon>
        <taxon>Embryophyta</taxon>
        <taxon>Tracheophyta</taxon>
        <taxon>Spermatophyta</taxon>
        <taxon>Magnoliopsida</taxon>
        <taxon>eudicotyledons</taxon>
        <taxon>Gunneridae</taxon>
        <taxon>Pentapetalae</taxon>
        <taxon>asterids</taxon>
        <taxon>lamiids</taxon>
        <taxon>Solanales</taxon>
        <taxon>Solanaceae</taxon>
        <taxon>Solanoideae</taxon>
        <taxon>Hyoscyameae</taxon>
        <taxon>Anisodus</taxon>
    </lineage>
</organism>
<keyword evidence="2" id="KW-1185">Reference proteome</keyword>
<reference evidence="1" key="1">
    <citation type="submission" date="2023-12" db="EMBL/GenBank/DDBJ databases">
        <title>Genome assembly of Anisodus tanguticus.</title>
        <authorList>
            <person name="Wang Y.-J."/>
        </authorList>
    </citation>
    <scope>NUCLEOTIDE SEQUENCE</scope>
    <source>
        <strain evidence="1">KB-2021</strain>
        <tissue evidence="1">Leaf</tissue>
    </source>
</reference>
<accession>A0AAE1RJC5</accession>
<dbReference type="AlphaFoldDB" id="A0AAE1RJC5"/>
<dbReference type="Proteomes" id="UP001291623">
    <property type="component" value="Unassembled WGS sequence"/>
</dbReference>
<gene>
    <name evidence="1" type="ORF">RND71_027722</name>
</gene>
<sequence length="340" mass="37800">MKFEPVGCVSVAFEQLIPGCGLVRLVSWLEETGGSSEQESPDKELMSFEPSVQEDGLDTDGKVKAVALALALALATVPLCLKFRNVNCQAQCGCVQSDGRKSWKAGAEAKIRRQFKFEFQISKSKSVEKHMGIRAARIFGSKHFEIRTFWSKVNISVELQFFKNRSKNTKNVFNFPARNLSMLLQDEQEQKHHEHVKPNAIYGSSSAKPVAPSFISGCVGWLGIGTLLNALLMVSLVELLQGKCWSLGNDKSLKPKSRANICRFYDFLLHLSFRTNFILRFSLSLGFSLSQYFREQRLCSGSGPLMHIQDGLMTQCLSSSCHTRHGSCCGCCIFGSESSI</sequence>
<evidence type="ECO:0000313" key="1">
    <source>
        <dbReference type="EMBL" id="KAK4352204.1"/>
    </source>
</evidence>
<protein>
    <submittedName>
        <fullName evidence="1">Uncharacterized protein</fullName>
    </submittedName>
</protein>
<proteinExistence type="predicted"/>
<comment type="caution">
    <text evidence="1">The sequence shown here is derived from an EMBL/GenBank/DDBJ whole genome shotgun (WGS) entry which is preliminary data.</text>
</comment>
<name>A0AAE1RJC5_9SOLA</name>